<dbReference type="EMBL" id="JAEQNB010000010">
    <property type="protein sequence ID" value="MBL0389278.1"/>
    <property type="molecule type" value="Genomic_DNA"/>
</dbReference>
<accession>A0ABS1JHP4</accession>
<feature type="domain" description="Na+-translocating membrane potential-generating system MpsC" evidence="1">
    <location>
        <begin position="5"/>
        <end position="106"/>
    </location>
</feature>
<proteinExistence type="predicted"/>
<dbReference type="InterPro" id="IPR018745">
    <property type="entry name" value="MpsC"/>
</dbReference>
<organism evidence="2 3">
    <name type="scientific">Tumebacillus amylolyticus</name>
    <dbReference type="NCBI Taxonomy" id="2801339"/>
    <lineage>
        <taxon>Bacteria</taxon>
        <taxon>Bacillati</taxon>
        <taxon>Bacillota</taxon>
        <taxon>Bacilli</taxon>
        <taxon>Bacillales</taxon>
        <taxon>Alicyclobacillaceae</taxon>
        <taxon>Tumebacillus</taxon>
    </lineage>
</organism>
<dbReference type="Pfam" id="PF10057">
    <property type="entry name" value="MpsC"/>
    <property type="match status" value="2"/>
</dbReference>
<comment type="caution">
    <text evidence="2">The sequence shown here is derived from an EMBL/GenBank/DDBJ whole genome shotgun (WGS) entry which is preliminary data.</text>
</comment>
<feature type="domain" description="Na+-translocating membrane potential-generating system MpsC" evidence="1">
    <location>
        <begin position="140"/>
        <end position="228"/>
    </location>
</feature>
<dbReference type="Proteomes" id="UP000602284">
    <property type="component" value="Unassembled WGS sequence"/>
</dbReference>
<evidence type="ECO:0000313" key="3">
    <source>
        <dbReference type="Proteomes" id="UP000602284"/>
    </source>
</evidence>
<gene>
    <name evidence="2" type="ORF">JJB07_22055</name>
</gene>
<evidence type="ECO:0000259" key="1">
    <source>
        <dbReference type="Pfam" id="PF10057"/>
    </source>
</evidence>
<protein>
    <submittedName>
        <fullName evidence="2">DUF2294 family protein</fullName>
    </submittedName>
</protein>
<reference evidence="2 3" key="1">
    <citation type="submission" date="2021-01" db="EMBL/GenBank/DDBJ databases">
        <title>Tumebacillus sp. strain ITR2 16S ribosomal RNA gene Genome sequencing and assembly.</title>
        <authorList>
            <person name="Kang M."/>
        </authorList>
    </citation>
    <scope>NUCLEOTIDE SEQUENCE [LARGE SCALE GENOMIC DNA]</scope>
    <source>
        <strain evidence="2 3">ITR2</strain>
    </source>
</reference>
<keyword evidence="3" id="KW-1185">Reference proteome</keyword>
<evidence type="ECO:0000313" key="2">
    <source>
        <dbReference type="EMBL" id="MBL0389278.1"/>
    </source>
</evidence>
<sequence length="236" mass="27545">MFLQTKEYEADLSGFFGRLFRENFGKGPESVFTTMSGPFITVYLRNFIAPMERVLYEQGNEQIVEKTRDSLIQLLLPEIRAYVKILTGIEAQEIYYDWNLHNRSGMFNVIGRESFTKEPVPEESYHGRDDLHEELLVLSHQVQKTPEAISSFVLNPRTLLVLREGILVPIEKELIRLGFRETLALAKRTLEKNYLHNNNHFEAILGKRVIDLFVDWDFERDKSVFLFITKPTDAVK</sequence>
<name>A0ABS1JHP4_9BACL</name>